<dbReference type="SUPFAM" id="SSF47986">
    <property type="entry name" value="DEATH domain"/>
    <property type="match status" value="1"/>
</dbReference>
<evidence type="ECO:0000313" key="3">
    <source>
        <dbReference type="Proteomes" id="UP001233999"/>
    </source>
</evidence>
<gene>
    <name evidence="2" type="ORF">L9F63_002209</name>
</gene>
<evidence type="ECO:0000256" key="1">
    <source>
        <dbReference type="SAM" id="MobiDB-lite"/>
    </source>
</evidence>
<feature type="non-terminal residue" evidence="2">
    <location>
        <position position="1"/>
    </location>
</feature>
<dbReference type="InterPro" id="IPR011029">
    <property type="entry name" value="DEATH-like_dom_sf"/>
</dbReference>
<reference evidence="2" key="1">
    <citation type="journal article" date="2023" name="IScience">
        <title>Live-bearing cockroach genome reveals convergent evolutionary mechanisms linked to viviparity in insects and beyond.</title>
        <authorList>
            <person name="Fouks B."/>
            <person name="Harrison M.C."/>
            <person name="Mikhailova A.A."/>
            <person name="Marchal E."/>
            <person name="English S."/>
            <person name="Carruthers M."/>
            <person name="Jennings E.C."/>
            <person name="Chiamaka E.L."/>
            <person name="Frigard R.A."/>
            <person name="Pippel M."/>
            <person name="Attardo G.M."/>
            <person name="Benoit J.B."/>
            <person name="Bornberg-Bauer E."/>
            <person name="Tobe S.S."/>
        </authorList>
    </citation>
    <scope>NUCLEOTIDE SEQUENCE</scope>
    <source>
        <strain evidence="2">Stay&amp;Tobe</strain>
    </source>
</reference>
<proteinExistence type="predicted"/>
<feature type="region of interest" description="Disordered" evidence="1">
    <location>
        <begin position="707"/>
        <end position="741"/>
    </location>
</feature>
<organism evidence="2 3">
    <name type="scientific">Diploptera punctata</name>
    <name type="common">Pacific beetle cockroach</name>
    <dbReference type="NCBI Taxonomy" id="6984"/>
    <lineage>
        <taxon>Eukaryota</taxon>
        <taxon>Metazoa</taxon>
        <taxon>Ecdysozoa</taxon>
        <taxon>Arthropoda</taxon>
        <taxon>Hexapoda</taxon>
        <taxon>Insecta</taxon>
        <taxon>Pterygota</taxon>
        <taxon>Neoptera</taxon>
        <taxon>Polyneoptera</taxon>
        <taxon>Dictyoptera</taxon>
        <taxon>Blattodea</taxon>
        <taxon>Blaberoidea</taxon>
        <taxon>Blaberidae</taxon>
        <taxon>Diplopterinae</taxon>
        <taxon>Diploptera</taxon>
    </lineage>
</organism>
<keyword evidence="3" id="KW-1185">Reference proteome</keyword>
<dbReference type="Gene3D" id="2.60.220.30">
    <property type="match status" value="2"/>
</dbReference>
<evidence type="ECO:0008006" key="4">
    <source>
        <dbReference type="Google" id="ProtNLM"/>
    </source>
</evidence>
<feature type="compositionally biased region" description="Low complexity" evidence="1">
    <location>
        <begin position="707"/>
        <end position="739"/>
    </location>
</feature>
<dbReference type="EMBL" id="JASPKZ010003880">
    <property type="protein sequence ID" value="KAJ9591244.1"/>
    <property type="molecule type" value="Genomic_DNA"/>
</dbReference>
<reference evidence="2" key="2">
    <citation type="submission" date="2023-05" db="EMBL/GenBank/DDBJ databases">
        <authorList>
            <person name="Fouks B."/>
        </authorList>
    </citation>
    <scope>NUCLEOTIDE SEQUENCE</scope>
    <source>
        <strain evidence="2">Stay&amp;Tobe</strain>
        <tissue evidence="2">Testes</tissue>
    </source>
</reference>
<dbReference type="Proteomes" id="UP001233999">
    <property type="component" value="Unassembled WGS sequence"/>
</dbReference>
<dbReference type="AlphaFoldDB" id="A0AAD8A2C6"/>
<accession>A0AAD8A2C6</accession>
<sequence length="756" mass="85662">MQIIFKDVDSKSDLVCQHNAYLRVTRSSKKECKHVCGCKNPVDSNKDSCIMKPPMQPYTKNLSLGNSKRHRVKSILRDSGDSDLYHHLKILCLRSKKQLPIDCTSNTSDYGTASEDSKNCSLLTESSPHLSSVTVDLSHVGWESDEECNAQEEGWDSDVEKDYFRHLRQSTEVQLINTKEIMAIIPKINCSGYHGEFKIHLKDKDELYRQGLCFGMRVHHISPVVSMEPHGIEFYESFPALLVIPLAVEPQNEAWVTCLYSNTPEGQPPRWERLPKKDYSYRNGCLVIFAGHFSLFTVILEEPYPEVLKKIRCRRDGRIVMNEVPGVEVEFPRGCLDQDLDAYIRLLFDTEPLGMEVERISHRRRALASPVIMLGPHGHQFRPSQPPVCVKLPVPDYFEIVARFGSQAKLSVWQSSTREGEPVVWQKMNVNLILPTPGSLGIPVVSFPVRHFSFFKVLWDVLASSLYEAKMGMSYFYPYISFSMMCQAFMGESSGDNRFGLEVICYRSDKRLPEATNYRHRVGASLKPKLVRPGRILIRLRSQMFEADVEAGEDKDMAKEEPDFRGRDFEKQYACKFKRDVNVDRGTFGKVIVERIVTGGKDPLFEFNLHKTGLESEVSLPVGCERWTVFAMKELASSLQITDGNNWKKFAQYIGFTKSEIKSKLQYSPDPFLAMMNMYNGRGGTPEEFIQALYAVSRDLRLNHAGFSGSNSEGRGSSGRSDGSQGSGSQASSSQGSAGKAVKRLSLWGYRPWGRL</sequence>
<dbReference type="CDD" id="cd01670">
    <property type="entry name" value="Death"/>
    <property type="match status" value="1"/>
</dbReference>
<name>A0AAD8A2C6_DIPPU</name>
<comment type="caution">
    <text evidence="2">The sequence shown here is derived from an EMBL/GenBank/DDBJ whole genome shotgun (WGS) entry which is preliminary data.</text>
</comment>
<protein>
    <recommendedName>
        <fullName evidence="4">Netrin receptor UNC5</fullName>
    </recommendedName>
</protein>
<evidence type="ECO:0000313" key="2">
    <source>
        <dbReference type="EMBL" id="KAJ9591244.1"/>
    </source>
</evidence>